<evidence type="ECO:0000256" key="1">
    <source>
        <dbReference type="SAM" id="MobiDB-lite"/>
    </source>
</evidence>
<protein>
    <submittedName>
        <fullName evidence="2">Uncharacterized protein</fullName>
    </submittedName>
</protein>
<dbReference type="GO" id="GO:0004190">
    <property type="term" value="F:aspartic-type endopeptidase activity"/>
    <property type="evidence" value="ECO:0007669"/>
    <property type="project" value="InterPro"/>
</dbReference>
<dbReference type="Proteomes" id="UP000078200">
    <property type="component" value="Unassembled WGS sequence"/>
</dbReference>
<dbReference type="GO" id="GO:0006508">
    <property type="term" value="P:proteolysis"/>
    <property type="evidence" value="ECO:0007669"/>
    <property type="project" value="InterPro"/>
</dbReference>
<keyword evidence="3" id="KW-1185">Reference proteome</keyword>
<name>A0A1A9V0U4_GLOAU</name>
<evidence type="ECO:0000313" key="3">
    <source>
        <dbReference type="Proteomes" id="UP000078200"/>
    </source>
</evidence>
<dbReference type="EnsemblMetazoa" id="GAUT022121-RA">
    <property type="protein sequence ID" value="GAUT022121-PA"/>
    <property type="gene ID" value="GAUT022121"/>
</dbReference>
<feature type="region of interest" description="Disordered" evidence="1">
    <location>
        <begin position="1"/>
        <end position="24"/>
    </location>
</feature>
<dbReference type="AlphaFoldDB" id="A0A1A9V0U4"/>
<accession>A0A1A9V0U4</accession>
<organism evidence="2 3">
    <name type="scientific">Glossina austeni</name>
    <name type="common">Savannah tsetse fly</name>
    <dbReference type="NCBI Taxonomy" id="7395"/>
    <lineage>
        <taxon>Eukaryota</taxon>
        <taxon>Metazoa</taxon>
        <taxon>Ecdysozoa</taxon>
        <taxon>Arthropoda</taxon>
        <taxon>Hexapoda</taxon>
        <taxon>Insecta</taxon>
        <taxon>Pterygota</taxon>
        <taxon>Neoptera</taxon>
        <taxon>Endopterygota</taxon>
        <taxon>Diptera</taxon>
        <taxon>Brachycera</taxon>
        <taxon>Muscomorpha</taxon>
        <taxon>Hippoboscoidea</taxon>
        <taxon>Glossinidae</taxon>
        <taxon>Glossina</taxon>
    </lineage>
</organism>
<reference evidence="2" key="1">
    <citation type="submission" date="2020-05" db="UniProtKB">
        <authorList>
            <consortium name="EnsemblMetazoa"/>
        </authorList>
    </citation>
    <scope>IDENTIFICATION</scope>
    <source>
        <strain evidence="2">TTRI</strain>
    </source>
</reference>
<proteinExistence type="predicted"/>
<dbReference type="InterPro" id="IPR001969">
    <property type="entry name" value="Aspartic_peptidase_AS"/>
</dbReference>
<evidence type="ECO:0000313" key="2">
    <source>
        <dbReference type="EnsemblMetazoa" id="GAUT022121-PA"/>
    </source>
</evidence>
<dbReference type="VEuPathDB" id="VectorBase:GAUT022121"/>
<sequence>MSALSEPATSRPQGKQRHQAPNRDPHLAKAAPIAIHATSHANPTSKQAASVQKIMPIPSFHPCSGSGQRRIDTTSEDMGLHVEENLISATVIIADRRVTATVDTGATTSFVAAALAREIEKTCRRDPYRMKVGVALVMIDANANDFEMVITIVVDVVHGSERLPLRWGRIAAVSLETNTEIRDTGELSVFISYCSSRKET</sequence>
<dbReference type="PROSITE" id="PS00141">
    <property type="entry name" value="ASP_PROTEASE"/>
    <property type="match status" value="1"/>
</dbReference>